<keyword evidence="3 5" id="KW-0808">Transferase</keyword>
<dbReference type="Proteomes" id="UP000287969">
    <property type="component" value="Chromosome"/>
</dbReference>
<dbReference type="InterPro" id="IPR029063">
    <property type="entry name" value="SAM-dependent_MTases_sf"/>
</dbReference>
<keyword evidence="6" id="KW-1185">Reference proteome</keyword>
<evidence type="ECO:0000259" key="4">
    <source>
        <dbReference type="Pfam" id="PF08241"/>
    </source>
</evidence>
<sequence length="268" mass="30905">MGENLQLNADRFVGFADVYDHGRPKCPENVKKIILKYLGYNPSLVVDMGCGTGLSTIIWSNVSDKVIGIDPSIDMIEEAKKKASALDNLIFISSFSDDTGLKDHCADVITCSQSFHWMNPETTLNEVYRILKMRGIFAVYDYDWPPVCNWEAEIEYQKLFKKVREMESTHGDIKDSFVRWDKNNHLSNIEKLGRFRYTREIVFSNCESCNAQRFIEMALSHGGLQASIRADRDEIIPYLTAFKKKIMDIYGDNEFEICFCYRMHIGIK</sequence>
<evidence type="ECO:0000256" key="3">
    <source>
        <dbReference type="ARBA" id="ARBA00022679"/>
    </source>
</evidence>
<dbReference type="Pfam" id="PF08241">
    <property type="entry name" value="Methyltransf_11"/>
    <property type="match status" value="1"/>
</dbReference>
<dbReference type="SUPFAM" id="SSF53335">
    <property type="entry name" value="S-adenosyl-L-methionine-dependent methyltransferases"/>
    <property type="match status" value="1"/>
</dbReference>
<dbReference type="PANTHER" id="PTHR44942">
    <property type="entry name" value="METHYLTRANSF_11 DOMAIN-CONTAINING PROTEIN"/>
    <property type="match status" value="1"/>
</dbReference>
<evidence type="ECO:0000313" key="6">
    <source>
        <dbReference type="Proteomes" id="UP000287969"/>
    </source>
</evidence>
<evidence type="ECO:0000313" key="5">
    <source>
        <dbReference type="EMBL" id="QAT62861.1"/>
    </source>
</evidence>
<organism evidence="5 6">
    <name type="scientific">Acidilutibacter cellobiosedens</name>
    <dbReference type="NCBI Taxonomy" id="2507161"/>
    <lineage>
        <taxon>Bacteria</taxon>
        <taxon>Bacillati</taxon>
        <taxon>Bacillota</taxon>
        <taxon>Tissierellia</taxon>
        <taxon>Tissierellales</taxon>
        <taxon>Acidilutibacteraceae</taxon>
        <taxon>Acidilutibacter</taxon>
    </lineage>
</organism>
<dbReference type="InterPro" id="IPR013216">
    <property type="entry name" value="Methyltransf_11"/>
</dbReference>
<reference evidence="6" key="1">
    <citation type="submission" date="2019-01" db="EMBL/GenBank/DDBJ databases">
        <title>Draft genomes of a novel of Sporanaerobacter strains.</title>
        <authorList>
            <person name="Ma S."/>
        </authorList>
    </citation>
    <scope>NUCLEOTIDE SEQUENCE [LARGE SCALE GENOMIC DNA]</scope>
    <source>
        <strain evidence="6">NJN-17</strain>
    </source>
</reference>
<protein>
    <submittedName>
        <fullName evidence="5">Class I SAM-dependent methyltransferase</fullName>
    </submittedName>
</protein>
<dbReference type="OrthoDB" id="9808140at2"/>
<dbReference type="InterPro" id="IPR051052">
    <property type="entry name" value="Diverse_substrate_MTase"/>
</dbReference>
<proteinExistence type="inferred from homology"/>
<gene>
    <name evidence="5" type="ORF">EQM13_15430</name>
</gene>
<dbReference type="AlphaFoldDB" id="A0A410QFT5"/>
<keyword evidence="2 5" id="KW-0489">Methyltransferase</keyword>
<dbReference type="Gene3D" id="3.40.50.150">
    <property type="entry name" value="Vaccinia Virus protein VP39"/>
    <property type="match status" value="1"/>
</dbReference>
<dbReference type="CDD" id="cd02440">
    <property type="entry name" value="AdoMet_MTases"/>
    <property type="match status" value="1"/>
</dbReference>
<feature type="domain" description="Methyltransferase type 11" evidence="4">
    <location>
        <begin position="46"/>
        <end position="138"/>
    </location>
</feature>
<dbReference type="EMBL" id="CP035282">
    <property type="protein sequence ID" value="QAT62861.1"/>
    <property type="molecule type" value="Genomic_DNA"/>
</dbReference>
<dbReference type="RefSeq" id="WP_114219192.1">
    <property type="nucleotide sequence ID" value="NZ_CP035282.1"/>
</dbReference>
<dbReference type="KEGG" id="spoa:EQM13_15430"/>
<dbReference type="GO" id="GO:0008757">
    <property type="term" value="F:S-adenosylmethionine-dependent methyltransferase activity"/>
    <property type="evidence" value="ECO:0007669"/>
    <property type="project" value="InterPro"/>
</dbReference>
<dbReference type="GO" id="GO:0032259">
    <property type="term" value="P:methylation"/>
    <property type="evidence" value="ECO:0007669"/>
    <property type="project" value="UniProtKB-KW"/>
</dbReference>
<evidence type="ECO:0000256" key="1">
    <source>
        <dbReference type="ARBA" id="ARBA00008361"/>
    </source>
</evidence>
<comment type="similarity">
    <text evidence="1">Belongs to the methyltransferase superfamily.</text>
</comment>
<accession>A0A410QFT5</accession>
<name>A0A410QFT5_9FIRM</name>
<dbReference type="PANTHER" id="PTHR44942:SF4">
    <property type="entry name" value="METHYLTRANSFERASE TYPE 11 DOMAIN-CONTAINING PROTEIN"/>
    <property type="match status" value="1"/>
</dbReference>
<evidence type="ECO:0000256" key="2">
    <source>
        <dbReference type="ARBA" id="ARBA00022603"/>
    </source>
</evidence>